<gene>
    <name evidence="2" type="ORF">C7431_110124</name>
</gene>
<keyword evidence="2" id="KW-0808">Transferase</keyword>
<feature type="domain" description="THIF-type NAD/FAD binding fold" evidence="1">
    <location>
        <begin position="109"/>
        <end position="335"/>
    </location>
</feature>
<dbReference type="InterPro" id="IPR000594">
    <property type="entry name" value="ThiF_NAD_FAD-bd"/>
</dbReference>
<dbReference type="GO" id="GO:0008641">
    <property type="term" value="F:ubiquitin-like modifier activating enzyme activity"/>
    <property type="evidence" value="ECO:0007669"/>
    <property type="project" value="InterPro"/>
</dbReference>
<dbReference type="PANTHER" id="PTHR10953">
    <property type="entry name" value="UBIQUITIN-ACTIVATING ENZYME E1"/>
    <property type="match status" value="1"/>
</dbReference>
<dbReference type="EMBL" id="QGHF01000010">
    <property type="protein sequence ID" value="PWK94628.1"/>
    <property type="molecule type" value="Genomic_DNA"/>
</dbReference>
<evidence type="ECO:0000313" key="2">
    <source>
        <dbReference type="EMBL" id="PWK94628.1"/>
    </source>
</evidence>
<dbReference type="Pfam" id="PF00899">
    <property type="entry name" value="ThiF"/>
    <property type="match status" value="1"/>
</dbReference>
<dbReference type="SUPFAM" id="SSF69572">
    <property type="entry name" value="Activating enzymes of the ubiquitin-like proteins"/>
    <property type="match status" value="1"/>
</dbReference>
<dbReference type="PANTHER" id="PTHR10953:SF102">
    <property type="entry name" value="ADENYLYLTRANSFERASE AND SULFURTRANSFERASE MOCS3"/>
    <property type="match status" value="1"/>
</dbReference>
<dbReference type="GO" id="GO:0004792">
    <property type="term" value="F:thiosulfate-cyanide sulfurtransferase activity"/>
    <property type="evidence" value="ECO:0007669"/>
    <property type="project" value="TreeGrafter"/>
</dbReference>
<evidence type="ECO:0000313" key="3">
    <source>
        <dbReference type="Proteomes" id="UP000245981"/>
    </source>
</evidence>
<dbReference type="Gene3D" id="3.40.50.720">
    <property type="entry name" value="NAD(P)-binding Rossmann-like Domain"/>
    <property type="match status" value="1"/>
</dbReference>
<name>A0A2V2BDG8_9GAMM</name>
<dbReference type="InterPro" id="IPR035985">
    <property type="entry name" value="Ubiquitin-activating_enz"/>
</dbReference>
<sequence length="339" mass="38029">MKYILNSSFMARKVSNDKYLIGSTLDKQFEIELDPSARMLLALFGKACTVEEALKQSEGALREDEVREIVKWAIDETILVPDFEEQRLGQSAYHPIYDRQIRLFEELSPGFGFEAQQKLTNSKVVLLGVGGTGSYILYTLAAMGTGFIRAVDFDEVQLSNLSRQILYNRADVGKLKIDCARERIRQLNPDLNYEFVNKKIETEQDIEELIKGFDFCILSADTPRKKIKMMANNVSVRLGIPYIYGGSLVDSVGVGPLVIPGKTKDFSHVAPELDDTEDAFTEAFNSSFVSTLIDPYNALAASFTALECVKYLTGFSEPTLINKIMIINLKNYETTMADI</sequence>
<accession>A0A2V2BDG8</accession>
<dbReference type="GO" id="GO:0016779">
    <property type="term" value="F:nucleotidyltransferase activity"/>
    <property type="evidence" value="ECO:0007669"/>
    <property type="project" value="UniProtKB-KW"/>
</dbReference>
<dbReference type="Proteomes" id="UP000245981">
    <property type="component" value="Unassembled WGS sequence"/>
</dbReference>
<keyword evidence="2" id="KW-0548">Nucleotidyltransferase</keyword>
<reference evidence="2 3" key="1">
    <citation type="submission" date="2018-05" db="EMBL/GenBank/DDBJ databases">
        <title>Genomic Encyclopedia of Type Strains, Phase IV (KMG-V): Genome sequencing to study the core and pangenomes of soil and plant-associated prokaryotes.</title>
        <authorList>
            <person name="Whitman W."/>
        </authorList>
    </citation>
    <scope>NUCLEOTIDE SEQUENCE [LARGE SCALE GENOMIC DNA]</scope>
    <source>
        <strain evidence="2 3">PNA 200-10</strain>
    </source>
</reference>
<organism evidence="2 3">
    <name type="scientific">Pantoea allii</name>
    <dbReference type="NCBI Taxonomy" id="574096"/>
    <lineage>
        <taxon>Bacteria</taxon>
        <taxon>Pseudomonadati</taxon>
        <taxon>Pseudomonadota</taxon>
        <taxon>Gammaproteobacteria</taxon>
        <taxon>Enterobacterales</taxon>
        <taxon>Erwiniaceae</taxon>
        <taxon>Pantoea</taxon>
    </lineage>
</organism>
<dbReference type="InterPro" id="IPR045886">
    <property type="entry name" value="ThiF/MoeB/HesA"/>
</dbReference>
<evidence type="ECO:0000259" key="1">
    <source>
        <dbReference type="Pfam" id="PF00899"/>
    </source>
</evidence>
<dbReference type="GO" id="GO:0005737">
    <property type="term" value="C:cytoplasm"/>
    <property type="evidence" value="ECO:0007669"/>
    <property type="project" value="TreeGrafter"/>
</dbReference>
<dbReference type="AlphaFoldDB" id="A0A2V2BDG8"/>
<comment type="caution">
    <text evidence="2">The sequence shown here is derived from an EMBL/GenBank/DDBJ whole genome shotgun (WGS) entry which is preliminary data.</text>
</comment>
<protein>
    <submittedName>
        <fullName evidence="2">Molybdopterin/thiamine biosynthesis adenylyltransferase</fullName>
    </submittedName>
</protein>
<proteinExistence type="predicted"/>